<feature type="domain" description="DUF6531" evidence="3">
    <location>
        <begin position="80"/>
        <end position="150"/>
    </location>
</feature>
<proteinExistence type="predicted"/>
<feature type="compositionally biased region" description="Basic and acidic residues" evidence="2">
    <location>
        <begin position="27"/>
        <end position="43"/>
    </location>
</feature>
<dbReference type="InterPro" id="IPR022385">
    <property type="entry name" value="Rhs_assc_core"/>
</dbReference>
<dbReference type="Proteomes" id="UP000175829">
    <property type="component" value="Unassembled WGS sequence"/>
</dbReference>
<dbReference type="InterPro" id="IPR006530">
    <property type="entry name" value="YD"/>
</dbReference>
<reference evidence="5 6" key="1">
    <citation type="journal article" date="2016" name="Front. Microbiol.">
        <title>Comparative Genomics Analysis of Streptomyces Species Reveals Their Adaptation to the Marine Environment and Their Diversity at the Genomic Level.</title>
        <authorList>
            <person name="Tian X."/>
            <person name="Zhang Z."/>
            <person name="Yang T."/>
            <person name="Chen M."/>
            <person name="Li J."/>
            <person name="Chen F."/>
            <person name="Yang J."/>
            <person name="Li W."/>
            <person name="Zhang B."/>
            <person name="Zhang Z."/>
            <person name="Wu J."/>
            <person name="Zhang C."/>
            <person name="Long L."/>
            <person name="Xiao J."/>
        </authorList>
    </citation>
    <scope>NUCLEOTIDE SEQUENCE [LARGE SCALE GENOMIC DNA]</scope>
    <source>
        <strain evidence="5 6">SCSIO M10379</strain>
    </source>
</reference>
<feature type="compositionally biased region" description="Polar residues" evidence="2">
    <location>
        <begin position="441"/>
        <end position="454"/>
    </location>
</feature>
<dbReference type="PANTHER" id="PTHR32305">
    <property type="match status" value="1"/>
</dbReference>
<dbReference type="InterPro" id="IPR031325">
    <property type="entry name" value="RHS_repeat"/>
</dbReference>
<dbReference type="NCBIfam" id="TIGR01643">
    <property type="entry name" value="YD_repeat_2x"/>
    <property type="match status" value="4"/>
</dbReference>
<feature type="region of interest" description="Disordered" evidence="2">
    <location>
        <begin position="441"/>
        <end position="462"/>
    </location>
</feature>
<feature type="region of interest" description="Disordered" evidence="2">
    <location>
        <begin position="493"/>
        <end position="513"/>
    </location>
</feature>
<keyword evidence="1" id="KW-0677">Repeat</keyword>
<dbReference type="PATRIC" id="fig|943816.4.peg.4773"/>
<sequence length="1058" mass="114777">MKVGETEPAANEDEAEPSPEVAAWRKAQQERADRPSGATEEKKTRKSAAAASEVVPAGQGDVPWHEISDFRITDSLVARVNYSTGNLMLAATDFDISGVGRRLQLTRTYNSLDAPWGRMSQRWWQGYERYLYLADDEVVLYGKTGESLRFAKNGDAYTTPKGYSEDLEKNSDGTYTLTDRKSGVKDTYNEYGSLTKITDRNHGEITVAQHDEDGENKGFKLTGKRSGRWIDLVKTDASQWQAKDHTGRTAVFDLNSAGDLAKTTDTEGKTTTFGYDSSRRLTRITTPEGRVTVFTYDDRNRVTSILRATHFNGDEHAGPTYRYSYTADAPDKAGTTTVTDPLGDATEYEHNSDGEVSEVTDPLGHHRSRTYDANRNLATATDAMGTGGNPGNVTAYGWDGRNNPTSATLPTGATSSLTGYQTIAGADLPGTVKMPDGQETEYSYDTKGNTTSVAVSGDGGGERTMDYNETDPDCGGFEGQVCSATDERDKKTKFSYDDHGNLTEADPPSPMGETTYTYDEKGRPATVTDGRGTELTYSYDQRDRVTKVTGPSKTVTYHYDGDGNLRQRDDSTGVVKYAFDPLSRETVRTLQDGSQTVLTYTADGNVASYEDPGGTTRYRYDAANRLTDLTAPDGKKTTYGYNNNDTRTFTTYPGGTEQAITVDKSNRPTRIKATHGDTTLVDLSYTYSYASGGKTVDGTKFRTVTDAVDDLKRTHTYDSAGRFSYAEETKDGERNNSWQYCYDPAGNLTSQGITEGCPRGTTYDYNDAGQITQKNGDYSGWSYDRAGNETSGAPTPQTARTEGTWSEFSQLTSTTVGGKTYDGQYASTDNSERVKIDATYFHHGPLGLSATSTGGQDTGFVREAPGTLNSVTRGGKSYYYLTDALGSTVAMVDEQGKKTASYYYSPRGVTVADEDDGKGQPYRFAGTYQDATAMYHMGARYYDPRIGRFTQPDPSGQEKNPYLYAEGDPVNRIDPGGLLDIPGAVGKFQDAMDLVSVGKDLASGDFTEAAKGSASFTAGFVVGTVCTAATGPETGFVSSVGCFAAGANTSALVESWLS</sequence>
<organism evidence="5 6">
    <name type="scientific">Streptomyces qinglanensis</name>
    <dbReference type="NCBI Taxonomy" id="943816"/>
    <lineage>
        <taxon>Bacteria</taxon>
        <taxon>Bacillati</taxon>
        <taxon>Actinomycetota</taxon>
        <taxon>Actinomycetes</taxon>
        <taxon>Kitasatosporales</taxon>
        <taxon>Streptomycetaceae</taxon>
        <taxon>Streptomyces</taxon>
    </lineage>
</organism>
<dbReference type="Pfam" id="PF20148">
    <property type="entry name" value="DUF6531"/>
    <property type="match status" value="1"/>
</dbReference>
<dbReference type="PANTHER" id="PTHR32305:SF15">
    <property type="entry name" value="PROTEIN RHSA-RELATED"/>
    <property type="match status" value="1"/>
</dbReference>
<feature type="region of interest" description="Disordered" evidence="2">
    <location>
        <begin position="1"/>
        <end position="57"/>
    </location>
</feature>
<evidence type="ECO:0000259" key="4">
    <source>
        <dbReference type="Pfam" id="PF25023"/>
    </source>
</evidence>
<accession>A0A1E7K9S0</accession>
<gene>
    <name evidence="5" type="ORF">AN217_25930</name>
</gene>
<dbReference type="RefSeq" id="WP_069992989.1">
    <property type="nucleotide sequence ID" value="NZ_LJGV01000022.1"/>
</dbReference>
<evidence type="ECO:0000259" key="3">
    <source>
        <dbReference type="Pfam" id="PF20148"/>
    </source>
</evidence>
<protein>
    <submittedName>
        <fullName evidence="5">Wall-associated protein</fullName>
    </submittedName>
</protein>
<dbReference type="Pfam" id="PF25023">
    <property type="entry name" value="TEN_YD-shell"/>
    <property type="match status" value="2"/>
</dbReference>
<dbReference type="InterPro" id="IPR050708">
    <property type="entry name" value="T6SS_VgrG/RHS"/>
</dbReference>
<feature type="region of interest" description="Disordered" evidence="2">
    <location>
        <begin position="347"/>
        <end position="368"/>
    </location>
</feature>
<feature type="domain" description="Teneurin-like YD-shell" evidence="4">
    <location>
        <begin position="860"/>
        <end position="955"/>
    </location>
</feature>
<evidence type="ECO:0000313" key="6">
    <source>
        <dbReference type="Proteomes" id="UP000175829"/>
    </source>
</evidence>
<feature type="domain" description="Teneurin-like YD-shell" evidence="4">
    <location>
        <begin position="485"/>
        <end position="580"/>
    </location>
</feature>
<evidence type="ECO:0000256" key="1">
    <source>
        <dbReference type="ARBA" id="ARBA00022737"/>
    </source>
</evidence>
<dbReference type="EMBL" id="LJGV01000022">
    <property type="protein sequence ID" value="OEV00666.1"/>
    <property type="molecule type" value="Genomic_DNA"/>
</dbReference>
<dbReference type="Gene3D" id="2.180.10.10">
    <property type="entry name" value="RHS repeat-associated core"/>
    <property type="match status" value="2"/>
</dbReference>
<evidence type="ECO:0000256" key="2">
    <source>
        <dbReference type="SAM" id="MobiDB-lite"/>
    </source>
</evidence>
<dbReference type="InterPro" id="IPR056823">
    <property type="entry name" value="TEN-like_YD-shell"/>
</dbReference>
<dbReference type="NCBIfam" id="TIGR03696">
    <property type="entry name" value="Rhs_assc_core"/>
    <property type="match status" value="1"/>
</dbReference>
<dbReference type="AlphaFoldDB" id="A0A1E7K9S0"/>
<dbReference type="Pfam" id="PF05593">
    <property type="entry name" value="RHS_repeat"/>
    <property type="match status" value="3"/>
</dbReference>
<dbReference type="InterPro" id="IPR045351">
    <property type="entry name" value="DUF6531"/>
</dbReference>
<comment type="caution">
    <text evidence="5">The sequence shown here is derived from an EMBL/GenBank/DDBJ whole genome shotgun (WGS) entry which is preliminary data.</text>
</comment>
<evidence type="ECO:0000313" key="5">
    <source>
        <dbReference type="EMBL" id="OEV00666.1"/>
    </source>
</evidence>
<name>A0A1E7K9S0_9ACTN</name>